<dbReference type="RefSeq" id="WP_081167533.1">
    <property type="nucleotide sequence ID" value="NZ_LWBP01000192.1"/>
</dbReference>
<evidence type="ECO:0000313" key="3">
    <source>
        <dbReference type="Proteomes" id="UP000192276"/>
    </source>
</evidence>
<protein>
    <submittedName>
        <fullName evidence="2">Uncharacterized protein</fullName>
    </submittedName>
</protein>
<dbReference type="STRING" id="550983.A4R26_24490"/>
<dbReference type="EMBL" id="LWBP01000192">
    <property type="protein sequence ID" value="OQP57533.1"/>
    <property type="molecule type" value="Genomic_DNA"/>
</dbReference>
<evidence type="ECO:0000256" key="1">
    <source>
        <dbReference type="SAM" id="SignalP"/>
    </source>
</evidence>
<dbReference type="OrthoDB" id="603864at2"/>
<gene>
    <name evidence="2" type="ORF">A4R26_24490</name>
</gene>
<comment type="caution">
    <text evidence="2">The sequence shown here is derived from an EMBL/GenBank/DDBJ whole genome shotgun (WGS) entry which is preliminary data.</text>
</comment>
<feature type="chain" id="PRO_5012325345" evidence="1">
    <location>
        <begin position="23"/>
        <end position="172"/>
    </location>
</feature>
<keyword evidence="3" id="KW-1185">Reference proteome</keyword>
<evidence type="ECO:0000313" key="2">
    <source>
        <dbReference type="EMBL" id="OQP57533.1"/>
    </source>
</evidence>
<dbReference type="AlphaFoldDB" id="A0A1V9FGP0"/>
<accession>A0A1V9FGP0</accession>
<reference evidence="3" key="1">
    <citation type="submission" date="2016-04" db="EMBL/GenBank/DDBJ databases">
        <authorList>
            <person name="Chen L."/>
            <person name="Zhuang W."/>
            <person name="Wang G."/>
        </authorList>
    </citation>
    <scope>NUCLEOTIDE SEQUENCE [LARGE SCALE GENOMIC DNA]</scope>
    <source>
        <strain evidence="3">208</strain>
    </source>
</reference>
<keyword evidence="1" id="KW-0732">Signal</keyword>
<proteinExistence type="predicted"/>
<feature type="signal peptide" evidence="1">
    <location>
        <begin position="1"/>
        <end position="22"/>
    </location>
</feature>
<sequence>MKVFIKLILLVVALSVGGMLKAADTGIRDSVTKEQIIKYGRESLTRLIVANRKYEKKGRRDSLKYVLNINTNNIGNSIYEDIYPSASNIKQRRPDNVDAGLAKYMLDESKLEALNASLVKINNAHTIKSYLLLVNFVPLALEEGDDFKTVADVFVPGLNIFGFKAVMHKQTC</sequence>
<dbReference type="Proteomes" id="UP000192276">
    <property type="component" value="Unassembled WGS sequence"/>
</dbReference>
<name>A0A1V9FGP0_9BACT</name>
<organism evidence="2 3">
    <name type="scientific">Niastella populi</name>
    <dbReference type="NCBI Taxonomy" id="550983"/>
    <lineage>
        <taxon>Bacteria</taxon>
        <taxon>Pseudomonadati</taxon>
        <taxon>Bacteroidota</taxon>
        <taxon>Chitinophagia</taxon>
        <taxon>Chitinophagales</taxon>
        <taxon>Chitinophagaceae</taxon>
        <taxon>Niastella</taxon>
    </lineage>
</organism>